<reference evidence="2 3" key="2">
    <citation type="journal article" date="2017" name="Sci. Rep.">
        <title>A mobile pathogenicity chromosome in Fusarium oxysporum for infection of multiple cucurbit species.</title>
        <authorList>
            <person name="van Dam P."/>
            <person name="Fokkens L."/>
            <person name="Ayukawa Y."/>
            <person name="van der Gragt M."/>
            <person name="Ter Horst A."/>
            <person name="Brankovics B."/>
            <person name="Houterman P.M."/>
            <person name="Arie T."/>
            <person name="Rep M."/>
        </authorList>
    </citation>
    <scope>NUCLEOTIDE SEQUENCE [LARGE SCALE GENOMIC DNA]</scope>
    <source>
        <strain evidence="2 3">Forc016</strain>
    </source>
</reference>
<dbReference type="PANTHER" id="PTHR36848:SF2">
    <property type="entry name" value="SECRETED PROTEIN"/>
    <property type="match status" value="1"/>
</dbReference>
<dbReference type="Proteomes" id="UP000219602">
    <property type="component" value="Chromosome 5"/>
</dbReference>
<dbReference type="SUPFAM" id="SSF49785">
    <property type="entry name" value="Galactose-binding domain-like"/>
    <property type="match status" value="1"/>
</dbReference>
<organism evidence="2 3">
    <name type="scientific">Fusarium oxysporum f. sp. radicis-cucumerinum</name>
    <dbReference type="NCBI Taxonomy" id="327505"/>
    <lineage>
        <taxon>Eukaryota</taxon>
        <taxon>Fungi</taxon>
        <taxon>Dikarya</taxon>
        <taxon>Ascomycota</taxon>
        <taxon>Pezizomycotina</taxon>
        <taxon>Sordariomycetes</taxon>
        <taxon>Hypocreomycetidae</taxon>
        <taxon>Hypocreales</taxon>
        <taxon>Nectriaceae</taxon>
        <taxon>Fusarium</taxon>
        <taxon>Fusarium oxysporum species complex</taxon>
    </lineage>
</organism>
<dbReference type="PANTHER" id="PTHR36848">
    <property type="entry name" value="DNA-BINDING PROTEIN (PUTATIVE SECRETED PROTEIN)-RELATED"/>
    <property type="match status" value="1"/>
</dbReference>
<dbReference type="AlphaFoldDB" id="A0A2H3H4U9"/>
<gene>
    <name evidence="2" type="ORF">AU210_005624</name>
</gene>
<evidence type="ECO:0008006" key="4">
    <source>
        <dbReference type="Google" id="ProtNLM"/>
    </source>
</evidence>
<feature type="signal peptide" evidence="1">
    <location>
        <begin position="1"/>
        <end position="21"/>
    </location>
</feature>
<evidence type="ECO:0000256" key="1">
    <source>
        <dbReference type="SAM" id="SignalP"/>
    </source>
</evidence>
<proteinExistence type="predicted"/>
<feature type="chain" id="PRO_5013588078" description="Secreted protein" evidence="1">
    <location>
        <begin position="22"/>
        <end position="1034"/>
    </location>
</feature>
<evidence type="ECO:0000313" key="3">
    <source>
        <dbReference type="Proteomes" id="UP000219602"/>
    </source>
</evidence>
<dbReference type="STRING" id="327505.A0A2H3H4U9"/>
<sequence length="1034" mass="113938">MAKTTLLSLVAACLLIVPSSARPETPDITNHYTSFKNPPVTSRPLFRYWLPDASADVSKVAEDIASAGSIGAGGVELVPFYQYGGHGGRYPPGADWATYGFGSPAFVDVLEQAAKAHVSHGLKMDFALGPNQGQGVPADPDEEGLQWDLLLTPRSKKVPFAIQVPANGSLDNPLPGWGTGKLVSLVTATVDSRQTRRLGANPFPGASDTHTSFVLANGSLVQHTDKVSTKGIVKYKFPKTPDGTEQWAFAFYSRRSLIKNLKFSSNDTKPIYSNGSYTVDHFSAKGAKVTIRFWQNYILKNSNVRSLIKQCAGAGWEDSPEILSTITWTPDIPKLFKRRHGYDLLTYLPLIMYKSNNLAIQAGVLGPFEAVLNTPDKGQGVVNDFVEILELCYREYITTLRDWLQTNLGLNFRTQVSYNLPMDMGANVPFVDIPEAESLGFHDNPDAYKQYIGPAVLAGKKVVSNELGAMPGRPYSQLLTELLFSADAAFTANTNKFVLHGQPYSGNYYNTTWPGYTPFQYGFSELYSPRQPAWEHGLDEVLGYLGRAQHSMQMGVANLDVAIYNKVAKTDPLWTSNVYAENDLEKASYTYAYVTPANFKLPQAYVDNKVLAPNTGGFKALVLPGRSNITLQAIEDITRFAKAGLPVILVDSPVFLPTNRRGEEVKTWDAYKSLLKLPSVHQSKKSKVAATLQSLGIRPKVTAISGKLWKHARRWDPVSGMDLIFILGASQPSTGIVKIASKGVPYWFDAWTGTQEPVLFYSADRLYGTINIPLSLAANQTAIIAVSNKPLKYVETPVVHISKKPAGILGGKLTNRHEIELHATSRSSGGRVTLSNGASHSIKYFDSPEEIQLEKWTLTAEHWEAPSNFSDASAIASKRNSTHTLTAPLKSWTELGPELTNSSGLGYYRTSFTWPPSQYSTKNLDGAYVKFEPVMHAMKLWVNGKRLPPVDPRNPVVDLGPFMKRGENEILAVVPTTIWNYVRSLLPRIRNAGDIPLEISTQDIQLKWPTPAKTDNGLVGRVYLVPYHKVTLRL</sequence>
<name>A0A2H3H4U9_FUSOX</name>
<accession>A0A2H3H4U9</accession>
<dbReference type="EMBL" id="MABQ02000004">
    <property type="protein sequence ID" value="PCD37120.1"/>
    <property type="molecule type" value="Genomic_DNA"/>
</dbReference>
<evidence type="ECO:0000313" key="2">
    <source>
        <dbReference type="EMBL" id="PCD37120.1"/>
    </source>
</evidence>
<keyword evidence="1" id="KW-0732">Signal</keyword>
<reference evidence="2 3" key="1">
    <citation type="journal article" date="2016" name="Environ. Microbiol.">
        <title>Effector profiles distinguish formae speciales of Fusarium oxysporum.</title>
        <authorList>
            <person name="van Dam P."/>
            <person name="Fokkens L."/>
            <person name="Schmidt S.M."/>
            <person name="Linmans J.H."/>
            <person name="Kistler H.C."/>
            <person name="Ma L.J."/>
            <person name="Rep M."/>
        </authorList>
    </citation>
    <scope>NUCLEOTIDE SEQUENCE [LARGE SCALE GENOMIC DNA]</scope>
    <source>
        <strain evidence="2 3">Forc016</strain>
    </source>
</reference>
<dbReference type="Pfam" id="PF17132">
    <property type="entry name" value="Glyco_hydro_106"/>
    <property type="match status" value="1"/>
</dbReference>
<dbReference type="InterPro" id="IPR008979">
    <property type="entry name" value="Galactose-bd-like_sf"/>
</dbReference>
<dbReference type="InterPro" id="IPR053161">
    <property type="entry name" value="Ulvan_degrading_GH"/>
</dbReference>
<dbReference type="Gene3D" id="2.60.120.260">
    <property type="entry name" value="Galactose-binding domain-like"/>
    <property type="match status" value="1"/>
</dbReference>
<comment type="caution">
    <text evidence="2">The sequence shown here is derived from an EMBL/GenBank/DDBJ whole genome shotgun (WGS) entry which is preliminary data.</text>
</comment>
<protein>
    <recommendedName>
        <fullName evidence="4">Secreted protein</fullName>
    </recommendedName>
</protein>